<evidence type="ECO:0000259" key="3">
    <source>
        <dbReference type="SMART" id="SM01174"/>
    </source>
</evidence>
<feature type="compositionally biased region" description="Basic and acidic residues" evidence="2">
    <location>
        <begin position="23"/>
        <end position="32"/>
    </location>
</feature>
<dbReference type="SMART" id="SM00726">
    <property type="entry name" value="UIM"/>
    <property type="match status" value="1"/>
</dbReference>
<feature type="region of interest" description="Disordered" evidence="2">
    <location>
        <begin position="98"/>
        <end position="117"/>
    </location>
</feature>
<proteinExistence type="inferred from homology"/>
<dbReference type="PANTHER" id="PTHR12473:SF8">
    <property type="entry name" value="UBIQUITIN CARBOXYL-TERMINAL HYDROLASE MINDY-4-RELATED"/>
    <property type="match status" value="1"/>
</dbReference>
<dbReference type="GO" id="GO:0006508">
    <property type="term" value="P:proteolysis"/>
    <property type="evidence" value="ECO:0007669"/>
    <property type="project" value="UniProtKB-KW"/>
</dbReference>
<dbReference type="SMART" id="SM01174">
    <property type="entry name" value="DUF4205"/>
    <property type="match status" value="1"/>
</dbReference>
<dbReference type="PANTHER" id="PTHR12473">
    <property type="entry name" value="UBIQUITIN CARBOXYL-TERMINAL HYDROLASE MINDY-4-RELATED"/>
    <property type="match status" value="1"/>
</dbReference>
<dbReference type="InterPro" id="IPR003903">
    <property type="entry name" value="UIM_dom"/>
</dbReference>
<name>A0AAU9R7Q6_THLAR</name>
<dbReference type="AlphaFoldDB" id="A0AAU9R7Q6"/>
<dbReference type="InterPro" id="IPR039785">
    <property type="entry name" value="MINY3/4"/>
</dbReference>
<dbReference type="GO" id="GO:0004843">
    <property type="term" value="F:cysteine-type deubiquitinase activity"/>
    <property type="evidence" value="ECO:0007669"/>
    <property type="project" value="UniProtKB-EC"/>
</dbReference>
<organism evidence="4 5">
    <name type="scientific">Thlaspi arvense</name>
    <name type="common">Field penny-cress</name>
    <dbReference type="NCBI Taxonomy" id="13288"/>
    <lineage>
        <taxon>Eukaryota</taxon>
        <taxon>Viridiplantae</taxon>
        <taxon>Streptophyta</taxon>
        <taxon>Embryophyta</taxon>
        <taxon>Tracheophyta</taxon>
        <taxon>Spermatophyta</taxon>
        <taxon>Magnoliopsida</taxon>
        <taxon>eudicotyledons</taxon>
        <taxon>Gunneridae</taxon>
        <taxon>Pentapetalae</taxon>
        <taxon>rosids</taxon>
        <taxon>malvids</taxon>
        <taxon>Brassicales</taxon>
        <taxon>Brassicaceae</taxon>
        <taxon>Thlaspideae</taxon>
        <taxon>Thlaspi</taxon>
    </lineage>
</organism>
<dbReference type="InterPro" id="IPR025257">
    <property type="entry name" value="MINDY-3/4_CD"/>
</dbReference>
<feature type="domain" description="Deubiquitinating enzyme MINDY-3/4 conserved" evidence="3">
    <location>
        <begin position="127"/>
        <end position="477"/>
    </location>
</feature>
<dbReference type="Proteomes" id="UP000836841">
    <property type="component" value="Chromosome 1"/>
</dbReference>
<protein>
    <recommendedName>
        <fullName evidence="3">Deubiquitinating enzyme MINDY-3/4 conserved domain-containing protein</fullName>
    </recommendedName>
</protein>
<accession>A0AAU9R7Q6</accession>
<evidence type="ECO:0000313" key="5">
    <source>
        <dbReference type="Proteomes" id="UP000836841"/>
    </source>
</evidence>
<dbReference type="GO" id="GO:0071108">
    <property type="term" value="P:protein K48-linked deubiquitination"/>
    <property type="evidence" value="ECO:0007669"/>
    <property type="project" value="InterPro"/>
</dbReference>
<evidence type="ECO:0000313" key="4">
    <source>
        <dbReference type="EMBL" id="CAH2035549.1"/>
    </source>
</evidence>
<sequence>MADHQEDEDLKLALKMSMQHNPPEPKRSKPIEETGSGSQFGGSSGESPEAKSRRLQREIMAAAAEKRMMVFPKSPPAQAKPRALASPITVGEEPVKFDKELGSGDGDGVGVDSSGKKLSPEDSAQLFTMVFGNDVSRSILAQWTNQGIRFSPDPETTIGLVQHEGGPCGVLAALQAYVLKYLLYFPDDIDKSSENRYVASDSFSSVLEEAKTRALVRSMCEILFMCGNNNRAVIASFSNPDDSITNQKEEAMGGRLPIESASDLQKILRFETFTSQSNALNKLEGAITSFQSGMGALLFLISALLSRGLDTVQTDRDDPDLPLVTAPFGHASQEIVNLLLCGEAVPNVFDGRMDLGGGMFLKGISKNVEVGFLTLLESLNFCKVGQNLKCPRWPIWVIGSESHYTVLFALDPSVQEENELELRESQIRRAFDARDQSGGGGFISVEAFHQVVQETNIRLPTEKMNDISATGFIVWSELWQVILELDRNLGGIKDSTGMMGKKVFDIFHFNGIAKSDLNGGGQAMAVEGGTMVPMQRPRLTKLNVSVPPKWTPEEYMSCAMPSSSSGKDSEVNQPKPVQHAPLVDCIRTRWSRAACSWTGDPPTVVVGKPRSLALLQVRWNPCSYFASHTRPSNPPDLRSVVYSSSNLKSSSESGMVSSMFFSNSFGVFLGFPLTFCSYQLCSDLQWRSWFSFARMLPLKSIGSMILLFELTQFRYPCLGFVYLIVKLCLLHYEASLHLSCFSFIKLLEVMIFYNLLYHLFSLCLEIYYHI</sequence>
<dbReference type="EMBL" id="OU466857">
    <property type="protein sequence ID" value="CAH2035549.1"/>
    <property type="molecule type" value="Genomic_DNA"/>
</dbReference>
<evidence type="ECO:0000256" key="2">
    <source>
        <dbReference type="SAM" id="MobiDB-lite"/>
    </source>
</evidence>
<comment type="similarity">
    <text evidence="1">Belongs to the MINDY deubiquitinase family. FAM188 subfamily.</text>
</comment>
<reference evidence="4 5" key="1">
    <citation type="submission" date="2022-03" db="EMBL/GenBank/DDBJ databases">
        <authorList>
            <person name="Nunn A."/>
            <person name="Chopra R."/>
            <person name="Nunn A."/>
            <person name="Contreras Garrido A."/>
        </authorList>
    </citation>
    <scope>NUCLEOTIDE SEQUENCE [LARGE SCALE GENOMIC DNA]</scope>
</reference>
<gene>
    <name evidence="4" type="ORF">TAV2_LOCUS729</name>
</gene>
<feature type="region of interest" description="Disordered" evidence="2">
    <location>
        <begin position="1"/>
        <end position="57"/>
    </location>
</feature>
<feature type="compositionally biased region" description="Basic and acidic residues" evidence="2">
    <location>
        <begin position="48"/>
        <end position="57"/>
    </location>
</feature>
<dbReference type="Pfam" id="PF13898">
    <property type="entry name" value="MINDY-3_4_CD"/>
    <property type="match status" value="1"/>
</dbReference>
<evidence type="ECO:0000256" key="1">
    <source>
        <dbReference type="ARBA" id="ARBA00011074"/>
    </source>
</evidence>
<dbReference type="GO" id="GO:1990380">
    <property type="term" value="F:K48-linked deubiquitinase activity"/>
    <property type="evidence" value="ECO:0007669"/>
    <property type="project" value="InterPro"/>
</dbReference>
<keyword evidence="5" id="KW-1185">Reference proteome</keyword>